<sequence length="486" mass="52829">MVTPQPPPLPHILFFPHLARGHTLPLLDISKALAGRGVKVTIVTTPKNKPFILSRVFSCPGISVRVLEFPESARSLLPNGCENTADLPSMELLVDFLDALSTLKEPFESLLEEMLREGLLPSCVVSDFFLSWTLGSCRAYGIPRVVFHGMGVFSMAVVKTAHMHVACGRMHVDSEGFGDQTIDLSSLNINFPVKIRDVSVLERYKDPSDPFLRVLAEVGVADANSDGILVNSFEGIEGEYVSSLKSFFINGRAGIWCVGPVSLYDDSPPVPFASPYMKWLDERLGENRKVIYVSFGTQARIGDQQMDEIARGLEESGHYFLWATRPKDGQSKETVAVAGGRGLVVQGWVNQPAVLLHPAVEGFMSHCGWNSVLESLSSGVPMLTWAMGAEQPLNAKLVSEGLRAGLAIPVEEAERDGLVPWKAITEGVKELMGGEKGKAARGRAKQIGQAAREAVGDAGSSSKSLDEFVEFVSARNDQSMKFPTIN</sequence>
<reference evidence="2" key="1">
    <citation type="journal article" date="2023" name="Front. Plant Sci.">
        <title>Chromosomal-level genome assembly of Melastoma candidum provides insights into trichome evolution.</title>
        <authorList>
            <person name="Zhong Y."/>
            <person name="Wu W."/>
            <person name="Sun C."/>
            <person name="Zou P."/>
            <person name="Liu Y."/>
            <person name="Dai S."/>
            <person name="Zhou R."/>
        </authorList>
    </citation>
    <scope>NUCLEOTIDE SEQUENCE [LARGE SCALE GENOMIC DNA]</scope>
</reference>
<organism evidence="1 2">
    <name type="scientific">Melastoma candidum</name>
    <dbReference type="NCBI Taxonomy" id="119954"/>
    <lineage>
        <taxon>Eukaryota</taxon>
        <taxon>Viridiplantae</taxon>
        <taxon>Streptophyta</taxon>
        <taxon>Embryophyta</taxon>
        <taxon>Tracheophyta</taxon>
        <taxon>Spermatophyta</taxon>
        <taxon>Magnoliopsida</taxon>
        <taxon>eudicotyledons</taxon>
        <taxon>Gunneridae</taxon>
        <taxon>Pentapetalae</taxon>
        <taxon>rosids</taxon>
        <taxon>malvids</taxon>
        <taxon>Myrtales</taxon>
        <taxon>Melastomataceae</taxon>
        <taxon>Melastomatoideae</taxon>
        <taxon>Melastomateae</taxon>
        <taxon>Melastoma</taxon>
    </lineage>
</organism>
<comment type="caution">
    <text evidence="1">The sequence shown here is derived from an EMBL/GenBank/DDBJ whole genome shotgun (WGS) entry which is preliminary data.</text>
</comment>
<keyword evidence="2" id="KW-1185">Reference proteome</keyword>
<name>A0ACB9MPE7_9MYRT</name>
<gene>
    <name evidence="1" type="ORF">MLD38_031553</name>
</gene>
<dbReference type="Proteomes" id="UP001057402">
    <property type="component" value="Chromosome 9"/>
</dbReference>
<evidence type="ECO:0000313" key="1">
    <source>
        <dbReference type="EMBL" id="KAI4326217.1"/>
    </source>
</evidence>
<proteinExistence type="predicted"/>
<accession>A0ACB9MPE7</accession>
<dbReference type="EMBL" id="CM042888">
    <property type="protein sequence ID" value="KAI4326217.1"/>
    <property type="molecule type" value="Genomic_DNA"/>
</dbReference>
<evidence type="ECO:0000313" key="2">
    <source>
        <dbReference type="Proteomes" id="UP001057402"/>
    </source>
</evidence>
<protein>
    <submittedName>
        <fullName evidence="1">Uncharacterized protein</fullName>
    </submittedName>
</protein>